<dbReference type="Gene3D" id="3.60.15.10">
    <property type="entry name" value="Ribonuclease Z/Hydroxyacylglutathione hydrolase-like"/>
    <property type="match status" value="1"/>
</dbReference>
<dbReference type="InterPro" id="IPR052926">
    <property type="entry name" value="Metallo-beta-lactamase_dom"/>
</dbReference>
<dbReference type="SUPFAM" id="SSF56281">
    <property type="entry name" value="Metallo-hydrolase/oxidoreductase"/>
    <property type="match status" value="1"/>
</dbReference>
<dbReference type="GO" id="GO:0016787">
    <property type="term" value="F:hydrolase activity"/>
    <property type="evidence" value="ECO:0007669"/>
    <property type="project" value="UniProtKB-KW"/>
</dbReference>
<dbReference type="InterPro" id="IPR041712">
    <property type="entry name" value="DHPS-like_MBL-fold"/>
</dbReference>
<sequence length="278" mass="30307">MPLAEVKITILVDNHAEAGLLEEHGLSFWIEAGGKRILFDTGQGKVLAQNARTLGVDLGTTDTLVLSHGHYDHTGGIPHVLRLARNPEVYCHPGVVQPRYAIRDGRSRSIQMPSEAMTAIDGLPPRCLHWACDPVLLAEDIGITGQIPRKYDCRESEEPFFLDPEGKRSDPVADDLALWMRKDDGLVVVVGCAHAGLVNTLDYVRQLHDGMKIRAVIGGFHLGGADRDRITRTLDGLRPLLPEMLVPCHCTGDQAVAMLQEAYGDRVAPGAAGMTLLF</sequence>
<keyword evidence="3" id="KW-1185">Reference proteome</keyword>
<dbReference type="EMBL" id="CP015518">
    <property type="protein sequence ID" value="APG26257.1"/>
    <property type="molecule type" value="Genomic_DNA"/>
</dbReference>
<dbReference type="Pfam" id="PF00753">
    <property type="entry name" value="Lactamase_B"/>
    <property type="match status" value="1"/>
</dbReference>
<dbReference type="PANTHER" id="PTHR13754">
    <property type="entry name" value="METALLO-BETA-LACTAMASE SUPERFAMILY PROTEIN"/>
    <property type="match status" value="1"/>
</dbReference>
<name>A0A1L3GJY2_SYNAC</name>
<dbReference type="KEGG" id="pace:A6070_01555"/>
<reference evidence="2 3" key="1">
    <citation type="journal article" date="2017" name="Genome Announc.">
        <title>Complete Genome Sequences of Two Acetylene-Fermenting Pelobacter acetylenicus Strains.</title>
        <authorList>
            <person name="Sutton J.M."/>
            <person name="Baesman S.M."/>
            <person name="Fierst J.L."/>
            <person name="Poret-Peterson A.T."/>
            <person name="Oremland R.S."/>
            <person name="Dunlap D.S."/>
            <person name="Akob D.M."/>
        </authorList>
    </citation>
    <scope>NUCLEOTIDE SEQUENCE [LARGE SCALE GENOMIC DNA]</scope>
    <source>
        <strain evidence="2 3">DSM 3247</strain>
    </source>
</reference>
<feature type="domain" description="Metallo-beta-lactamase" evidence="1">
    <location>
        <begin position="24"/>
        <end position="249"/>
    </location>
</feature>
<accession>A0A1L3GJY2</accession>
<evidence type="ECO:0000313" key="3">
    <source>
        <dbReference type="Proteomes" id="UP000182264"/>
    </source>
</evidence>
<dbReference type="AlphaFoldDB" id="A0A1L3GJY2"/>
<evidence type="ECO:0000313" key="2">
    <source>
        <dbReference type="EMBL" id="APG26257.1"/>
    </source>
</evidence>
<evidence type="ECO:0000259" key="1">
    <source>
        <dbReference type="SMART" id="SM00849"/>
    </source>
</evidence>
<proteinExistence type="predicted"/>
<dbReference type="RefSeq" id="WP_072288086.1">
    <property type="nucleotide sequence ID" value="NZ_CP015455.1"/>
</dbReference>
<dbReference type="GO" id="GO:0016740">
    <property type="term" value="F:transferase activity"/>
    <property type="evidence" value="ECO:0007669"/>
    <property type="project" value="TreeGrafter"/>
</dbReference>
<keyword evidence="2" id="KW-0378">Hydrolase</keyword>
<dbReference type="SMART" id="SM00849">
    <property type="entry name" value="Lactamase_B"/>
    <property type="match status" value="1"/>
</dbReference>
<dbReference type="CDD" id="cd07713">
    <property type="entry name" value="DHPS-like_MBL-fold"/>
    <property type="match status" value="1"/>
</dbReference>
<dbReference type="STRING" id="29542.A6070_01555"/>
<gene>
    <name evidence="2" type="ORF">A7E75_07595</name>
</gene>
<dbReference type="OrthoDB" id="9803916at2"/>
<dbReference type="InterPro" id="IPR036866">
    <property type="entry name" value="RibonucZ/Hydroxyglut_hydro"/>
</dbReference>
<protein>
    <submittedName>
        <fullName evidence="2">MBL fold metallo-hydrolase</fullName>
    </submittedName>
</protein>
<dbReference type="PANTHER" id="PTHR13754:SF13">
    <property type="entry name" value="METALLO-BETA-LACTAMASE SUPERFAMILY PROTEIN (AFU_ORTHOLOGUE AFUA_3G07630)"/>
    <property type="match status" value="1"/>
</dbReference>
<dbReference type="Proteomes" id="UP000182264">
    <property type="component" value="Chromosome"/>
</dbReference>
<dbReference type="InterPro" id="IPR001279">
    <property type="entry name" value="Metallo-B-lactamas"/>
</dbReference>
<organism evidence="2 3">
    <name type="scientific">Syntrophotalea acetylenica</name>
    <name type="common">Pelobacter acetylenicus</name>
    <dbReference type="NCBI Taxonomy" id="29542"/>
    <lineage>
        <taxon>Bacteria</taxon>
        <taxon>Pseudomonadati</taxon>
        <taxon>Thermodesulfobacteriota</taxon>
        <taxon>Desulfuromonadia</taxon>
        <taxon>Desulfuromonadales</taxon>
        <taxon>Syntrophotaleaceae</taxon>
        <taxon>Syntrophotalea</taxon>
    </lineage>
</organism>